<dbReference type="AlphaFoldDB" id="A0A0D3MKN1"/>
<sequence length="122" mass="13968">MLTDSHENMPILAAFFLFLADFITYFHVILKVYRILCFSKITCDQMPLLNPYTWPFSMIRVSTAPYFRFWGKVLPNLKFGNGSYDVSAILGLEMLSGMISVCSYCRSISLQEAQRVILESSS</sequence>
<dbReference type="EMBL" id="KJ877675">
    <property type="protein sequence ID" value="AIM52782.1"/>
    <property type="molecule type" value="Genomic_DNA"/>
</dbReference>
<evidence type="ECO:0000256" key="1">
    <source>
        <dbReference type="SAM" id="Phobius"/>
    </source>
</evidence>
<proteinExistence type="predicted"/>
<protein>
    <submittedName>
        <fullName evidence="2">Uncharacterized protein</fullName>
    </submittedName>
</protein>
<feature type="transmembrane region" description="Helical" evidence="1">
    <location>
        <begin position="12"/>
        <end position="30"/>
    </location>
</feature>
<keyword evidence="1" id="KW-0812">Transmembrane</keyword>
<organism evidence="2">
    <name type="scientific">Ochromonas sp. CCMP1393</name>
    <dbReference type="NCBI Taxonomy" id="420556"/>
    <lineage>
        <taxon>Eukaryota</taxon>
        <taxon>Sar</taxon>
        <taxon>Stramenopiles</taxon>
        <taxon>Ochrophyta</taxon>
        <taxon>Chrysophyceae</taxon>
        <taxon>Chromulinales</taxon>
        <taxon>Chromulinaceae</taxon>
        <taxon>Ochromonas</taxon>
    </lineage>
</organism>
<keyword evidence="1" id="KW-0472">Membrane</keyword>
<geneLocation type="plastid" evidence="2"/>
<name>A0A0D3MKN1_9STRA</name>
<gene>
    <name evidence="2" type="primary">ycf19</name>
</gene>
<accession>A0A0D3MKN1</accession>
<reference evidence="2" key="1">
    <citation type="journal article" date="2015" name="Sci. Rep.">
        <title>Updating algal evolutionary relationships through plastid genome sequencing: did alveolate plastids emerge through endosymbiosis of an ochrophyte?</title>
        <authorList>
            <person name="Sevcikova T."/>
            <person name="Horak A."/>
            <person name="Klimes V."/>
            <person name="Zbrankova V."/>
            <person name="Demir-Hilton E."/>
            <person name="Sudek S."/>
            <person name="Jenkins J."/>
            <person name="Schmutz J."/>
            <person name="Pribyl P."/>
            <person name="Fousek J."/>
            <person name="Vlcek C."/>
            <person name="Lang B.F."/>
            <person name="Obornik M."/>
            <person name="Worden A.Z."/>
            <person name="Elias M."/>
        </authorList>
    </citation>
    <scope>NUCLEOTIDE SEQUENCE</scope>
</reference>
<keyword evidence="2" id="KW-0934">Plastid</keyword>
<evidence type="ECO:0000313" key="2">
    <source>
        <dbReference type="EMBL" id="AIM52782.1"/>
    </source>
</evidence>
<keyword evidence="1" id="KW-1133">Transmembrane helix</keyword>